<dbReference type="Proteomes" id="UP000631114">
    <property type="component" value="Unassembled WGS sequence"/>
</dbReference>
<feature type="compositionally biased region" description="Low complexity" evidence="1">
    <location>
        <begin position="36"/>
        <end position="45"/>
    </location>
</feature>
<accession>A0A835GU23</accession>
<dbReference type="SMART" id="SM00580">
    <property type="entry name" value="PUG"/>
    <property type="match status" value="1"/>
</dbReference>
<organism evidence="3 4">
    <name type="scientific">Coptis chinensis</name>
    <dbReference type="NCBI Taxonomy" id="261450"/>
    <lineage>
        <taxon>Eukaryota</taxon>
        <taxon>Viridiplantae</taxon>
        <taxon>Streptophyta</taxon>
        <taxon>Embryophyta</taxon>
        <taxon>Tracheophyta</taxon>
        <taxon>Spermatophyta</taxon>
        <taxon>Magnoliopsida</taxon>
        <taxon>Ranunculales</taxon>
        <taxon>Ranunculaceae</taxon>
        <taxon>Coptidoideae</taxon>
        <taxon>Coptis</taxon>
    </lineage>
</organism>
<reference evidence="3 4" key="1">
    <citation type="submission" date="2020-10" db="EMBL/GenBank/DDBJ databases">
        <title>The Coptis chinensis genome and diversification of protoberbering-type alkaloids.</title>
        <authorList>
            <person name="Wang B."/>
            <person name="Shu S."/>
            <person name="Song C."/>
            <person name="Liu Y."/>
        </authorList>
    </citation>
    <scope>NUCLEOTIDE SEQUENCE [LARGE SCALE GENOMIC DNA]</scope>
    <source>
        <strain evidence="3">HL-2020</strain>
        <tissue evidence="3">Leaf</tissue>
    </source>
</reference>
<sequence>MEDVKDKMKGFMKKVNNPFSSSSSGKFKGQGRTLGSSSSSSSTTTPIVNNKPSRVPTSTPPPPFQETPQIENTSGGNELLAGCVTTFVSGQEGSSADVVLKLLRNILKEPENAKFRRIRLSNPKIREAIVDVAGGVELLECVGFKLEEENGEMWALIPNVPMEEEMSLIREAVSLLEPKPVQNFSLPTPGQFSLRSTSGLEPKPELEPEQSLGNATVVNEPQLPQTIDRQVQVFFSAPGSVMPKTDVPDSFYNLSAAEVKREADMRKKKIAESQLLIPKSYKESKAKDARKRYKSAVIRIQFPDQVVLQGVFLPWESTTALYEVSTFFTLVLLFSIFC</sequence>
<gene>
    <name evidence="3" type="ORF">IFM89_039730</name>
</gene>
<evidence type="ECO:0000256" key="1">
    <source>
        <dbReference type="SAM" id="MobiDB-lite"/>
    </source>
</evidence>
<dbReference type="PANTHER" id="PTHR47694:SF1">
    <property type="entry name" value="PLANT UBX DOMAIN-CONTAINING PROTEIN 2"/>
    <property type="match status" value="1"/>
</dbReference>
<dbReference type="EMBL" id="JADFTS010000056">
    <property type="protein sequence ID" value="KAF9587044.1"/>
    <property type="molecule type" value="Genomic_DNA"/>
</dbReference>
<feature type="region of interest" description="Disordered" evidence="1">
    <location>
        <begin position="1"/>
        <end position="68"/>
    </location>
</feature>
<protein>
    <recommendedName>
        <fullName evidence="2">PUB domain-containing protein</fullName>
    </recommendedName>
</protein>
<dbReference type="GO" id="GO:0050832">
    <property type="term" value="P:defense response to fungus"/>
    <property type="evidence" value="ECO:0007669"/>
    <property type="project" value="TreeGrafter"/>
</dbReference>
<feature type="domain" description="PUB" evidence="2">
    <location>
        <begin position="96"/>
        <end position="165"/>
    </location>
</feature>
<dbReference type="InterPro" id="IPR018997">
    <property type="entry name" value="PUB_domain"/>
</dbReference>
<evidence type="ECO:0000259" key="2">
    <source>
        <dbReference type="Pfam" id="PF09409"/>
    </source>
</evidence>
<dbReference type="Gene3D" id="1.20.58.2190">
    <property type="match status" value="1"/>
</dbReference>
<comment type="caution">
    <text evidence="3">The sequence shown here is derived from an EMBL/GenBank/DDBJ whole genome shotgun (WGS) entry which is preliminary data.</text>
</comment>
<dbReference type="AlphaFoldDB" id="A0A835GU23"/>
<evidence type="ECO:0000313" key="3">
    <source>
        <dbReference type="EMBL" id="KAF9587044.1"/>
    </source>
</evidence>
<dbReference type="SUPFAM" id="SSF143503">
    <property type="entry name" value="PUG domain-like"/>
    <property type="match status" value="1"/>
</dbReference>
<feature type="region of interest" description="Disordered" evidence="1">
    <location>
        <begin position="186"/>
        <end position="209"/>
    </location>
</feature>
<feature type="compositionally biased region" description="Polar residues" evidence="1">
    <location>
        <begin position="186"/>
        <end position="199"/>
    </location>
</feature>
<evidence type="ECO:0000313" key="4">
    <source>
        <dbReference type="Proteomes" id="UP000631114"/>
    </source>
</evidence>
<dbReference type="InterPro" id="IPR036339">
    <property type="entry name" value="PUB-like_dom_sf"/>
</dbReference>
<keyword evidence="4" id="KW-1185">Reference proteome</keyword>
<dbReference type="PANTHER" id="PTHR47694">
    <property type="entry name" value="PLANT UBX DOMAIN-CONTAINING PROTEIN 2"/>
    <property type="match status" value="1"/>
</dbReference>
<dbReference type="OrthoDB" id="49605at2759"/>
<name>A0A835GU23_9MAGN</name>
<dbReference type="Pfam" id="PF09409">
    <property type="entry name" value="PUB"/>
    <property type="match status" value="1"/>
</dbReference>
<proteinExistence type="predicted"/>
<dbReference type="CDD" id="cd09212">
    <property type="entry name" value="PUB"/>
    <property type="match status" value="1"/>
</dbReference>